<evidence type="ECO:0000256" key="1">
    <source>
        <dbReference type="ARBA" id="ARBA00004300"/>
    </source>
</evidence>
<keyword evidence="4" id="KW-0493">Microtubule</keyword>
<dbReference type="GO" id="GO:0000930">
    <property type="term" value="C:gamma-tubulin complex"/>
    <property type="evidence" value="ECO:0007669"/>
    <property type="project" value="TreeGrafter"/>
</dbReference>
<dbReference type="Pfam" id="PF04130">
    <property type="entry name" value="GCP_C_terminal"/>
    <property type="match status" value="2"/>
</dbReference>
<evidence type="ECO:0000256" key="2">
    <source>
        <dbReference type="ARBA" id="ARBA00010337"/>
    </source>
</evidence>
<comment type="subcellular location">
    <subcellularLocation>
        <location evidence="1">Cytoplasm</location>
        <location evidence="1">Cytoskeleton</location>
        <location evidence="1">Microtubule organizing center</location>
        <location evidence="1">Centrosome</location>
    </subcellularLocation>
</comment>
<evidence type="ECO:0000313" key="15">
    <source>
        <dbReference type="Proteomes" id="UP000618051"/>
    </source>
</evidence>
<dbReference type="GO" id="GO:0005813">
    <property type="term" value="C:centrosome"/>
    <property type="evidence" value="ECO:0007669"/>
    <property type="project" value="UniProtKB-SubCell"/>
</dbReference>
<dbReference type="InterPro" id="IPR041470">
    <property type="entry name" value="GCP_N"/>
</dbReference>
<evidence type="ECO:0000256" key="5">
    <source>
        <dbReference type="ARBA" id="ARBA00023212"/>
    </source>
</evidence>
<dbReference type="InterPro" id="IPR007259">
    <property type="entry name" value="GCP"/>
</dbReference>
<dbReference type="GO" id="GO:0051321">
    <property type="term" value="P:meiotic cell cycle"/>
    <property type="evidence" value="ECO:0007669"/>
    <property type="project" value="TreeGrafter"/>
</dbReference>
<keyword evidence="15" id="KW-1185">Reference proteome</keyword>
<feature type="domain" description="Gamma tubulin complex component C-terminal" evidence="10">
    <location>
        <begin position="1590"/>
        <end position="1682"/>
    </location>
</feature>
<dbReference type="PANTHER" id="PTHR19302:SF70">
    <property type="entry name" value="GAMMA-TUBULIN COMPLEX COMPONENT 6"/>
    <property type="match status" value="1"/>
</dbReference>
<dbReference type="OrthoDB" id="775571at2759"/>
<feature type="compositionally biased region" description="Polar residues" evidence="9">
    <location>
        <begin position="1228"/>
        <end position="1237"/>
    </location>
</feature>
<keyword evidence="5" id="KW-0206">Cytoskeleton</keyword>
<name>A0A835P1M9_9PASS</name>
<feature type="region of interest" description="Disordered" evidence="9">
    <location>
        <begin position="251"/>
        <end position="272"/>
    </location>
</feature>
<feature type="compositionally biased region" description="Basic and acidic residues" evidence="9">
    <location>
        <begin position="1244"/>
        <end position="1270"/>
    </location>
</feature>
<evidence type="ECO:0000256" key="8">
    <source>
        <dbReference type="ARBA" id="ARBA00093551"/>
    </source>
</evidence>
<dbReference type="FunFam" id="1.20.120.1900:FF:000004">
    <property type="entry name" value="gamma-tubulin complex component 6 isoform X1"/>
    <property type="match status" value="1"/>
</dbReference>
<sequence length="1685" mass="191742">MWEVFLPMKSETQTVHLGRQKTSKRRAKQNLKRIAYNALFMNLFQDEARKLQSNVSRLPVKNKILMLSFNLRVAGLGAHADRLENLVEELETAECLPFTEVNSVLDLLVQLAGTGPPQLVPQKKDYFLNNKYVGRNVKYQGYDYYDVSVFEADIQSLITNEECQFNDTIQQTLQIMEAAPGTGLPAIGLFSQSCPAGDKFEKETRVSLFGALVHSRTYDMDIKLDLPPVPDNADLSGLAIKVPQSIDQSEDEGFQSASNLTPDSQSEPSITPDIDLWDAVLTPPGKKEEPYLTEAGREAFDKFYKLREGELQLFTNTVLQLPQLVLVKEPELVKDVLNVLIGVVSTTFSLNQAAQSFMIKEGVYVSGTSPETMHNLLSEVAEYGTYYTRLSRFSLQPVLDSSYSKGLVFQAFTSGLRKYLQYYRACVLSTPPTLSLLTISFLFRKLGRQLRYLAELCGIGTTTLGISGGAGASFPTGVKLLSYLYKEALNNCSNEHYPVLLSLLKTSCEPYTRFIYDWVYSGVFRDVYGEFMIQVNEDYLCFRDKHYWTHGYVLISKEVEDCVPVFLKHIANDVYICGKTINLLKLCCPRHYICWSDIPVPRISVIFSLEELKEIERDCAVYVGRMERIARYSSISKEEKDLRMEIAKQELIVHARETASKVLKAISDKQISERMALDAKKREQFQKLKEQFAKDQERRLAIKQEEIDDDFSYARELREREKRLKALEEELEKKARQELIDHYSKLSDDAARREQRTLWKIQRHKLETARLKFLLEDQKRIEEMLEKLPDENYRRKLDIIPSKQCQLALDENPVEKDPPSQVSFVKPLHSNETAGRKEPDPEQEGYAASADKALPMPEPANNNADEDFQPKATGSESNLQNSEKVCSSLYSAESLPESNVNIEDFLSKSQDEQSIAVGMQGSLLDEAFQNINSDLSETLQVSESQPVLRGAAEEDNALLHQQSEYDFNTVLRPSATWQGHVRVGENVFDVDDRRPRWNIHGHASDSSITVGEYVPQVDTYQPHPSPYGHSSDSHIKSSSYSSEVEPRRPRWNIHGHVSEAHIKIGEYASETETSRPRWNIHGHASEANIKIGEYVSNVAPTRPRWSSHGHASDANIKIGENVSEVVSARPRWNIHGHASQSHIKIGELVSDTEPLKSRWSPFGHASQSSIQIGKWAPSTENDPIPHRKTILGSSSDSTVQTLLYSEELPPAEGRRKEAKPSQVKEETLPQSRISDSVTDFPDANIKDDKKENTVEKKQEVIADVVDKDPSPDSSQSLQREEPERAIPQDTVPQESLSSEANDPTAKEEDGEEEDTWKKEQAYLKALSDQYCIEKYQDSYDLISYTFPVDPTVQSATDETAVQLSELLSLPVLMKRSITAPLVSHVSLVNKAIVDYYFVELNVEKHFEALRHFLLMEDGEFAQSLSDLLFEKLGSGQTPGELLNPLVLNSILNKALQYSLHGDTQLASNLSFALKYLPEMFKPNAPDALSCLELRYKVDWPLNIVITESCMNKYNKIFSFLLQLKHMVWTLKDVWFHLKRTALVSRASNSVQFRQLQLYKHEMQHFVKVIQGYIANQILHVTWCEFGNKLGLLTEKAAPVMNIIHSIFSLILKFRSQLISQSWSFDAGKQMAVHPNFGLMQQSYNTFKYYSHFLFKVVTKLVNRGYQPHLEDFLLRINFNNYYKDN</sequence>
<feature type="region of interest" description="Disordered" evidence="9">
    <location>
        <begin position="812"/>
        <end position="885"/>
    </location>
</feature>
<dbReference type="GO" id="GO:0005874">
    <property type="term" value="C:microtubule"/>
    <property type="evidence" value="ECO:0007669"/>
    <property type="project" value="UniProtKB-KW"/>
</dbReference>
<reference evidence="14" key="3">
    <citation type="submission" date="2022-01" db="EMBL/GenBank/DDBJ databases">
        <authorList>
            <person name="Rubenstein D.R."/>
        </authorList>
    </citation>
    <scope>NUCLEOTIDE SEQUENCE</scope>
    <source>
        <strain evidence="14">SS15</strain>
        <tissue evidence="14">Liver</tissue>
    </source>
</reference>
<comment type="subunit">
    <text evidence="8">Component of the gamma-tubulin ring complex (gTuRC) consisting of TUBGCP2, TUBGCP3, TUBGCP4, TUBGCP5 and TUBGCP6 and gamma-tubulin TUBG1 or TUBG2. TUBGCP2, TUBGCP3, TUBGCP4, TUBGCP5 and TUBGCP6 assemble in a 5:5:2:1:1 stoichiometry; each is associated with a gamma-tubulin, thereby arranging 14 gamma-tubulins in a helical manner. Gamma-tubulin at the first position is blocked by TUBGCP3 at the last position, allowing 13 protafilaments to grow into a microtubule. The gTuRC (via TUBGCP3 and TUBGCP6) interacts with ACTB and MZT1; the interactions form a luminal bridge that stabilizes the initial structure during complex assembly. The gTuRC (via TUBGCP2) interacts with MZT2A/MZT2B and CDK5RAP2 (via CM1 motif); the interactions play a role in gTuRC activation.</text>
</comment>
<keyword evidence="3" id="KW-0963">Cytoplasm</keyword>
<dbReference type="Proteomes" id="UP000618051">
    <property type="component" value="Unassembled WGS sequence"/>
</dbReference>
<feature type="compositionally biased region" description="Polar residues" evidence="9">
    <location>
        <begin position="872"/>
        <end position="885"/>
    </location>
</feature>
<feature type="domain" description="Gamma tubulin complex component C-terminal" evidence="10">
    <location>
        <begin position="1404"/>
        <end position="1589"/>
    </location>
</feature>
<evidence type="ECO:0000256" key="3">
    <source>
        <dbReference type="ARBA" id="ARBA00022490"/>
    </source>
</evidence>
<reference evidence="13" key="1">
    <citation type="submission" date="2020-10" db="EMBL/GenBank/DDBJ databases">
        <title>Feather gene expression reveals the developmental basis of iridescence in African starlings.</title>
        <authorList>
            <person name="Rubenstein D.R."/>
        </authorList>
    </citation>
    <scope>NUCLEOTIDE SEQUENCE</scope>
    <source>
        <strain evidence="13">SS15</strain>
        <tissue evidence="13">Liver</tissue>
    </source>
</reference>
<feature type="compositionally biased region" description="Polar residues" evidence="9">
    <location>
        <begin position="1290"/>
        <end position="1301"/>
    </location>
</feature>
<evidence type="ECO:0000259" key="10">
    <source>
        <dbReference type="Pfam" id="PF04130"/>
    </source>
</evidence>
<accession>A0A835P1M9</accession>
<evidence type="ECO:0000259" key="12">
    <source>
        <dbReference type="Pfam" id="PF19340"/>
    </source>
</evidence>
<feature type="region of interest" description="Disordered" evidence="9">
    <location>
        <begin position="1021"/>
        <end position="1047"/>
    </location>
</feature>
<dbReference type="GO" id="GO:0000278">
    <property type="term" value="P:mitotic cell cycle"/>
    <property type="evidence" value="ECO:0007669"/>
    <property type="project" value="TreeGrafter"/>
</dbReference>
<protein>
    <recommendedName>
        <fullName evidence="6">Gamma-tubulin complex component 6</fullName>
    </recommendedName>
</protein>
<evidence type="ECO:0000256" key="7">
    <source>
        <dbReference type="ARBA" id="ARBA00093416"/>
    </source>
</evidence>
<dbReference type="GO" id="GO:0007020">
    <property type="term" value="P:microtubule nucleation"/>
    <property type="evidence" value="ECO:0007669"/>
    <property type="project" value="InterPro"/>
</dbReference>
<comment type="caution">
    <text evidence="13">The sequence shown here is derived from an EMBL/GenBank/DDBJ whole genome shotgun (WGS) entry which is preliminary data.</text>
</comment>
<comment type="function">
    <text evidence="7">Component of the gamma-tubulin ring complex (gTuRC) which mediates microtubule nucleation. The gTuRC regulates the minus-end nucleation of alpha-beta tubulin heterodimers that grow into microtubule protafilaments, a critical step in centrosome duplication and spindle formation.</text>
</comment>
<dbReference type="Pfam" id="PF19340">
    <property type="entry name" value="GCP6_N"/>
    <property type="match status" value="1"/>
</dbReference>
<dbReference type="GO" id="GO:0043015">
    <property type="term" value="F:gamma-tubulin binding"/>
    <property type="evidence" value="ECO:0007669"/>
    <property type="project" value="InterPro"/>
</dbReference>
<dbReference type="InterPro" id="IPR040457">
    <property type="entry name" value="GCP_C"/>
</dbReference>
<comment type="similarity">
    <text evidence="2">Belongs to the TUBGCP family.</text>
</comment>
<feature type="domain" description="Gamma-tubulin complex component 6 N-terminal" evidence="12">
    <location>
        <begin position="23"/>
        <end position="322"/>
    </location>
</feature>
<reference evidence="14 15" key="2">
    <citation type="journal article" date="2021" name="J. Hered.">
        <title>Feather Gene Expression Elucidates the Developmental Basis of Plumage Iridescence in African Starlings.</title>
        <authorList>
            <person name="Rubenstein D.R."/>
            <person name="Corvelo A."/>
            <person name="MacManes M.D."/>
            <person name="Maia R."/>
            <person name="Narzisi G."/>
            <person name="Rousaki A."/>
            <person name="Vandenabeele P."/>
            <person name="Shawkey M.D."/>
            <person name="Solomon J."/>
        </authorList>
    </citation>
    <scope>NUCLEOTIDE SEQUENCE [LARGE SCALE GENOMIC DNA]</scope>
    <source>
        <strain evidence="14">SS15</strain>
    </source>
</reference>
<dbReference type="EMBL" id="JADDUC010000005">
    <property type="protein sequence ID" value="KAG0133912.1"/>
    <property type="molecule type" value="Genomic_DNA"/>
</dbReference>
<evidence type="ECO:0000256" key="4">
    <source>
        <dbReference type="ARBA" id="ARBA00022701"/>
    </source>
</evidence>
<dbReference type="Gene3D" id="1.20.120.1900">
    <property type="entry name" value="Gamma-tubulin complex, C-terminal domain"/>
    <property type="match status" value="1"/>
</dbReference>
<evidence type="ECO:0000256" key="6">
    <source>
        <dbReference type="ARBA" id="ARBA00071901"/>
    </source>
</evidence>
<evidence type="ECO:0000313" key="13">
    <source>
        <dbReference type="EMBL" id="KAG0133912.1"/>
    </source>
</evidence>
<dbReference type="GO" id="GO:0000922">
    <property type="term" value="C:spindle pole"/>
    <property type="evidence" value="ECO:0007669"/>
    <property type="project" value="InterPro"/>
</dbReference>
<organism evidence="13">
    <name type="scientific">Lamprotornis superbus</name>
    <dbReference type="NCBI Taxonomy" id="245042"/>
    <lineage>
        <taxon>Eukaryota</taxon>
        <taxon>Metazoa</taxon>
        <taxon>Chordata</taxon>
        <taxon>Craniata</taxon>
        <taxon>Vertebrata</taxon>
        <taxon>Euteleostomi</taxon>
        <taxon>Archelosauria</taxon>
        <taxon>Archosauria</taxon>
        <taxon>Dinosauria</taxon>
        <taxon>Saurischia</taxon>
        <taxon>Theropoda</taxon>
        <taxon>Coelurosauria</taxon>
        <taxon>Aves</taxon>
        <taxon>Neognathae</taxon>
        <taxon>Neoaves</taxon>
        <taxon>Telluraves</taxon>
        <taxon>Australaves</taxon>
        <taxon>Passeriformes</taxon>
        <taxon>Sturnidae</taxon>
        <taxon>Lamprotornis</taxon>
    </lineage>
</organism>
<feature type="compositionally biased region" description="Polar residues" evidence="9">
    <location>
        <begin position="1191"/>
        <end position="1203"/>
    </location>
</feature>
<dbReference type="EMBL" id="JADDUC020000005">
    <property type="protein sequence ID" value="KAI1239396.1"/>
    <property type="molecule type" value="Genomic_DNA"/>
</dbReference>
<gene>
    <name evidence="14" type="ORF">IHE44_0012516</name>
    <name evidence="13" type="ORF">IHE44_009800</name>
</gene>
<feature type="compositionally biased region" description="Basic and acidic residues" evidence="9">
    <location>
        <begin position="1212"/>
        <end position="1227"/>
    </location>
</feature>
<dbReference type="GO" id="GO:0051225">
    <property type="term" value="P:spindle assembly"/>
    <property type="evidence" value="ECO:0007669"/>
    <property type="project" value="TreeGrafter"/>
</dbReference>
<dbReference type="PANTHER" id="PTHR19302">
    <property type="entry name" value="GAMMA TUBULIN COMPLEX PROTEIN"/>
    <property type="match status" value="1"/>
</dbReference>
<evidence type="ECO:0000313" key="14">
    <source>
        <dbReference type="EMBL" id="KAI1239396.1"/>
    </source>
</evidence>
<dbReference type="InterPro" id="IPR042241">
    <property type="entry name" value="GCP_C_sf"/>
</dbReference>
<dbReference type="GO" id="GO:0051011">
    <property type="term" value="F:microtubule minus-end binding"/>
    <property type="evidence" value="ECO:0007669"/>
    <property type="project" value="TreeGrafter"/>
</dbReference>
<evidence type="ECO:0000259" key="11">
    <source>
        <dbReference type="Pfam" id="PF17681"/>
    </source>
</evidence>
<feature type="domain" description="Gamma tubulin complex component protein N-terminal" evidence="11">
    <location>
        <begin position="333"/>
        <end position="595"/>
    </location>
</feature>
<dbReference type="GO" id="GO:0031122">
    <property type="term" value="P:cytoplasmic microtubule organization"/>
    <property type="evidence" value="ECO:0007669"/>
    <property type="project" value="TreeGrafter"/>
</dbReference>
<proteinExistence type="inferred from homology"/>
<dbReference type="InterPro" id="IPR045818">
    <property type="entry name" value="GCP6_N"/>
</dbReference>
<feature type="region of interest" description="Disordered" evidence="9">
    <location>
        <begin position="1159"/>
        <end position="1316"/>
    </location>
</feature>
<dbReference type="Pfam" id="PF17681">
    <property type="entry name" value="GCP_N_terminal"/>
    <property type="match status" value="1"/>
</dbReference>
<evidence type="ECO:0000256" key="9">
    <source>
        <dbReference type="SAM" id="MobiDB-lite"/>
    </source>
</evidence>
<feature type="compositionally biased region" description="Polar residues" evidence="9">
    <location>
        <begin position="255"/>
        <end position="269"/>
    </location>
</feature>